<proteinExistence type="predicted"/>
<dbReference type="Proteomes" id="UP000254519">
    <property type="component" value="Unassembled WGS sequence"/>
</dbReference>
<keyword evidence="3" id="KW-1185">Reference proteome</keyword>
<name>A0A380CAF1_SPOPA</name>
<evidence type="ECO:0000259" key="1">
    <source>
        <dbReference type="PROSITE" id="PS50880"/>
    </source>
</evidence>
<dbReference type="Pfam" id="PF01751">
    <property type="entry name" value="Toprim"/>
    <property type="match status" value="1"/>
</dbReference>
<reference evidence="2 3" key="1">
    <citation type="submission" date="2018-06" db="EMBL/GenBank/DDBJ databases">
        <authorList>
            <consortium name="Pathogen Informatics"/>
            <person name="Doyle S."/>
        </authorList>
    </citation>
    <scope>NUCLEOTIDE SEQUENCE [LARGE SCALE GENOMIC DNA]</scope>
    <source>
        <strain evidence="3">ATCC 11859 / DSM 33 / NCIB 8841 / NCTC 4822</strain>
    </source>
</reference>
<organism evidence="2 3">
    <name type="scientific">Sporosarcina pasteurii</name>
    <name type="common">Bacillus pasteurii</name>
    <dbReference type="NCBI Taxonomy" id="1474"/>
    <lineage>
        <taxon>Bacteria</taxon>
        <taxon>Bacillati</taxon>
        <taxon>Bacillota</taxon>
        <taxon>Bacilli</taxon>
        <taxon>Bacillales</taxon>
        <taxon>Caryophanaceae</taxon>
        <taxon>Sporosarcina</taxon>
    </lineage>
</organism>
<dbReference type="GO" id="GO:0006364">
    <property type="term" value="P:rRNA processing"/>
    <property type="evidence" value="ECO:0007669"/>
    <property type="project" value="TreeGrafter"/>
</dbReference>
<accession>A0A380CAF1</accession>
<feature type="domain" description="Toprim" evidence="1">
    <location>
        <begin position="4"/>
        <end position="92"/>
    </location>
</feature>
<dbReference type="AlphaFoldDB" id="A0A380CAF1"/>
<dbReference type="PANTHER" id="PTHR39156">
    <property type="entry name" value="RIBONUCLEASE M5"/>
    <property type="match status" value="1"/>
</dbReference>
<protein>
    <submittedName>
        <fullName evidence="2">Ribonuclease M5</fullName>
    </submittedName>
</protein>
<dbReference type="PROSITE" id="PS50880">
    <property type="entry name" value="TOPRIM"/>
    <property type="match status" value="1"/>
</dbReference>
<evidence type="ECO:0000313" key="2">
    <source>
        <dbReference type="EMBL" id="SUJ15383.1"/>
    </source>
</evidence>
<gene>
    <name evidence="2" type="ORF">NCTC4822_02592</name>
</gene>
<dbReference type="EMBL" id="UGYZ01000002">
    <property type="protein sequence ID" value="SUJ15383.1"/>
    <property type="molecule type" value="Genomic_DNA"/>
</dbReference>
<evidence type="ECO:0000313" key="3">
    <source>
        <dbReference type="Proteomes" id="UP000254519"/>
    </source>
</evidence>
<sequence length="112" mass="13330">MDRQKVIVVEGKADRFRLKRILAEPVQIICTFGTISEYHLDELMEPYEASELFVFVDADDTGDKIRTLFKKNYPWAIHLYTDEFYKEVETTPYDILAEQLDGYFNIHREFLL</sequence>
<dbReference type="RefSeq" id="WP_115362747.1">
    <property type="nucleotide sequence ID" value="NZ_CP038012.1"/>
</dbReference>
<dbReference type="OrthoDB" id="2417742at2"/>
<dbReference type="SUPFAM" id="SSF110455">
    <property type="entry name" value="Toprim domain"/>
    <property type="match status" value="1"/>
</dbReference>
<dbReference type="SMART" id="SM00493">
    <property type="entry name" value="TOPRIM"/>
    <property type="match status" value="1"/>
</dbReference>
<dbReference type="InterPro" id="IPR006171">
    <property type="entry name" value="TOPRIM_dom"/>
</dbReference>
<dbReference type="PANTHER" id="PTHR39156:SF2">
    <property type="entry name" value="DNA PRIMASE (BACTERIAL TYPE) AND SMALL PRIMASE-LIKE PROTEINS"/>
    <property type="match status" value="1"/>
</dbReference>
<dbReference type="Gene3D" id="3.40.1360.10">
    <property type="match status" value="1"/>
</dbReference>
<dbReference type="GO" id="GO:0043822">
    <property type="term" value="F:ribonuclease M5 activity"/>
    <property type="evidence" value="ECO:0007669"/>
    <property type="project" value="TreeGrafter"/>
</dbReference>